<protein>
    <submittedName>
        <fullName evidence="2">Uncharacterized protein</fullName>
    </submittedName>
</protein>
<sequence>MLKLVFSFTAIVTLLFRASMGFTQTMPNQAEFTSDRMECYSPALDYKCTYGHRPGTDEGISVVERPSLNFSITYHYQGKELVGIFVTREGRAHRINRKNEEDLLNFHESIKTYFPDDLQQKFHPVLQECRKK</sequence>
<feature type="chain" id="PRO_5002537425" evidence="1">
    <location>
        <begin position="26"/>
        <end position="132"/>
    </location>
</feature>
<comment type="caution">
    <text evidence="2">The sequence shown here is derived from an EMBL/GenBank/DDBJ whole genome shotgun (WGS) entry which is preliminary data.</text>
</comment>
<keyword evidence="1" id="KW-0732">Signal</keyword>
<evidence type="ECO:0000313" key="3">
    <source>
        <dbReference type="Proteomes" id="UP000034736"/>
    </source>
</evidence>
<reference evidence="2 3" key="1">
    <citation type="journal article" date="2015" name="Nature">
        <title>rRNA introns, odd ribosomes, and small enigmatic genomes across a large radiation of phyla.</title>
        <authorList>
            <person name="Brown C.T."/>
            <person name="Hug L.A."/>
            <person name="Thomas B.C."/>
            <person name="Sharon I."/>
            <person name="Castelle C.J."/>
            <person name="Singh A."/>
            <person name="Wilkins M.J."/>
            <person name="Williams K.H."/>
            <person name="Banfield J.F."/>
        </authorList>
    </citation>
    <scope>NUCLEOTIDE SEQUENCE [LARGE SCALE GENOMIC DNA]</scope>
</reference>
<accession>A0A0G1H2G8</accession>
<proteinExistence type="predicted"/>
<organism evidence="2 3">
    <name type="scientific">Candidatus Giovannonibacteria bacterium GW2011_GWA2_44_13b</name>
    <dbReference type="NCBI Taxonomy" id="1618647"/>
    <lineage>
        <taxon>Bacteria</taxon>
        <taxon>Candidatus Giovannoniibacteriota</taxon>
    </lineage>
</organism>
<dbReference type="STRING" id="1618647.UW30_C0019G0012"/>
<evidence type="ECO:0000313" key="2">
    <source>
        <dbReference type="EMBL" id="KKT40673.1"/>
    </source>
</evidence>
<dbReference type="AlphaFoldDB" id="A0A0G1H2G8"/>
<dbReference type="Proteomes" id="UP000034736">
    <property type="component" value="Unassembled WGS sequence"/>
</dbReference>
<gene>
    <name evidence="2" type="ORF">UW30_C0019G0012</name>
</gene>
<dbReference type="EMBL" id="LCHU01000019">
    <property type="protein sequence ID" value="KKT40673.1"/>
    <property type="molecule type" value="Genomic_DNA"/>
</dbReference>
<evidence type="ECO:0000256" key="1">
    <source>
        <dbReference type="SAM" id="SignalP"/>
    </source>
</evidence>
<feature type="signal peptide" evidence="1">
    <location>
        <begin position="1"/>
        <end position="25"/>
    </location>
</feature>
<name>A0A0G1H2G8_9BACT</name>